<dbReference type="AlphaFoldDB" id="A0A8J3V1F8"/>
<sequence>MKSSKAWLWAAVAILSQVAAYLQITEPVHGSRTLHAISTVLALGVALACAWRAGRESANRGTAEPSE</sequence>
<feature type="transmembrane region" description="Helical" evidence="1">
    <location>
        <begin position="36"/>
        <end position="54"/>
    </location>
</feature>
<keyword evidence="1" id="KW-1133">Transmembrane helix</keyword>
<comment type="caution">
    <text evidence="2">The sequence shown here is derived from an EMBL/GenBank/DDBJ whole genome shotgun (WGS) entry which is preliminary data.</text>
</comment>
<protein>
    <submittedName>
        <fullName evidence="2">Uncharacterized protein</fullName>
    </submittedName>
</protein>
<keyword evidence="1" id="KW-0812">Transmembrane</keyword>
<dbReference type="EMBL" id="BOOR01000005">
    <property type="protein sequence ID" value="GII52319.1"/>
    <property type="molecule type" value="Genomic_DNA"/>
</dbReference>
<reference evidence="2" key="1">
    <citation type="submission" date="2021-01" db="EMBL/GenBank/DDBJ databases">
        <title>Whole genome shotgun sequence of Planotetraspora thailandica NBRC 104271.</title>
        <authorList>
            <person name="Komaki H."/>
            <person name="Tamura T."/>
        </authorList>
    </citation>
    <scope>NUCLEOTIDE SEQUENCE</scope>
    <source>
        <strain evidence="2">NBRC 104271</strain>
    </source>
</reference>
<keyword evidence="1" id="KW-0472">Membrane</keyword>
<evidence type="ECO:0000313" key="3">
    <source>
        <dbReference type="Proteomes" id="UP000605992"/>
    </source>
</evidence>
<proteinExistence type="predicted"/>
<organism evidence="2 3">
    <name type="scientific">Planotetraspora thailandica</name>
    <dbReference type="NCBI Taxonomy" id="487172"/>
    <lineage>
        <taxon>Bacteria</taxon>
        <taxon>Bacillati</taxon>
        <taxon>Actinomycetota</taxon>
        <taxon>Actinomycetes</taxon>
        <taxon>Streptosporangiales</taxon>
        <taxon>Streptosporangiaceae</taxon>
        <taxon>Planotetraspora</taxon>
    </lineage>
</organism>
<keyword evidence="3" id="KW-1185">Reference proteome</keyword>
<name>A0A8J3V1F8_9ACTN</name>
<gene>
    <name evidence="2" type="ORF">Pth03_07080</name>
</gene>
<evidence type="ECO:0000256" key="1">
    <source>
        <dbReference type="SAM" id="Phobius"/>
    </source>
</evidence>
<dbReference type="Proteomes" id="UP000605992">
    <property type="component" value="Unassembled WGS sequence"/>
</dbReference>
<evidence type="ECO:0000313" key="2">
    <source>
        <dbReference type="EMBL" id="GII52319.1"/>
    </source>
</evidence>
<accession>A0A8J3V1F8</accession>